<evidence type="ECO:0000256" key="1">
    <source>
        <dbReference type="SAM" id="Coils"/>
    </source>
</evidence>
<keyword evidence="5" id="KW-0645">Protease</keyword>
<dbReference type="Proteomes" id="UP000824118">
    <property type="component" value="Unassembled WGS sequence"/>
</dbReference>
<keyword evidence="1" id="KW-0175">Coiled coil</keyword>
<reference evidence="5" key="2">
    <citation type="journal article" date="2021" name="PeerJ">
        <title>Extensive microbial diversity within the chicken gut microbiome revealed by metagenomics and culture.</title>
        <authorList>
            <person name="Gilroy R."/>
            <person name="Ravi A."/>
            <person name="Getino M."/>
            <person name="Pursley I."/>
            <person name="Horton D.L."/>
            <person name="Alikhan N.F."/>
            <person name="Baker D."/>
            <person name="Gharbi K."/>
            <person name="Hall N."/>
            <person name="Watson M."/>
            <person name="Adriaenssens E.M."/>
            <person name="Foster-Nyarko E."/>
            <person name="Jarju S."/>
            <person name="Secka A."/>
            <person name="Antonio M."/>
            <person name="Oren A."/>
            <person name="Chaudhuri R.R."/>
            <person name="La Ragione R."/>
            <person name="Hildebrand F."/>
            <person name="Pallen M.J."/>
        </authorList>
    </citation>
    <scope>NUCLEOTIDE SEQUENCE</scope>
    <source>
        <strain evidence="5">ChiGjej1B1-1684</strain>
    </source>
</reference>
<feature type="coiled-coil region" evidence="1">
    <location>
        <begin position="62"/>
        <end position="112"/>
    </location>
</feature>
<dbReference type="AlphaFoldDB" id="A0A9D1S8S9"/>
<name>A0A9D1S8S9_9FIRM</name>
<dbReference type="SUPFAM" id="SSF55166">
    <property type="entry name" value="Hedgehog/DD-peptidase"/>
    <property type="match status" value="1"/>
</dbReference>
<sequence>MKLKKVISVLTVLSLLTSSIGISAFASNRIEPTENTDYTDIPATEETITTEPTTEPETTDDMQQYEELKKNLMQEYENALSLNKEEYTEKSFENLENEINFTKTVLENWEELYTAGDVALKSLKEAVLNLESYKDLLLDVIEKAEKISSEWYTDESFKVLTDSIKKGREAVEKGGVTEDIANSLISDIQKAEENLYNIKDLLKQNIADAKKKYDLVYEESSMVQFKTEIERIEKSFNDNLTSQEAKELIEAVSKAYSLLKPVLGDTDVSGDISISDATAVQNYISNINTKIELSAADVNFDDKITISDVTNIQKYVAGLIDEFKKDPHLPDYDTEWNLVLVNYKYPMKSGYVPDMRVVDGRSIFTFDKRAADALENMLDDCRAEGLEPLICSAYRTQELQEELFANKVAYYTNQGYSYEKAVELAKTSVAYPGTSEHQLGLAVDIVALDYQILDEGQLKTEEQQWLIKNCWKYGFILRYPTGKQDITGVIFEPWHYRYVGVEAAKEITEKGITLEEYLELV</sequence>
<feature type="coiled-coil region" evidence="1">
    <location>
        <begin position="192"/>
        <end position="219"/>
    </location>
</feature>
<dbReference type="GO" id="GO:0006508">
    <property type="term" value="P:proteolysis"/>
    <property type="evidence" value="ECO:0007669"/>
    <property type="project" value="InterPro"/>
</dbReference>
<accession>A0A9D1S8S9</accession>
<dbReference type="Pfam" id="PF02557">
    <property type="entry name" value="VanY"/>
    <property type="match status" value="1"/>
</dbReference>
<dbReference type="CDD" id="cd14852">
    <property type="entry name" value="LD-carboxypeptidase"/>
    <property type="match status" value="1"/>
</dbReference>
<keyword evidence="5" id="KW-0121">Carboxypeptidase</keyword>
<feature type="compositionally biased region" description="Low complexity" evidence="2">
    <location>
        <begin position="39"/>
        <end position="56"/>
    </location>
</feature>
<evidence type="ECO:0000313" key="5">
    <source>
        <dbReference type="EMBL" id="HIU50648.1"/>
    </source>
</evidence>
<reference evidence="5" key="1">
    <citation type="submission" date="2020-10" db="EMBL/GenBank/DDBJ databases">
        <authorList>
            <person name="Gilroy R."/>
        </authorList>
    </citation>
    <scope>NUCLEOTIDE SEQUENCE</scope>
    <source>
        <strain evidence="5">ChiGjej1B1-1684</strain>
    </source>
</reference>
<dbReference type="PROSITE" id="PS51766">
    <property type="entry name" value="DOCKERIN"/>
    <property type="match status" value="1"/>
</dbReference>
<dbReference type="Gene3D" id="3.30.1380.10">
    <property type="match status" value="1"/>
</dbReference>
<dbReference type="SUPFAM" id="SSF63446">
    <property type="entry name" value="Type I dockerin domain"/>
    <property type="match status" value="1"/>
</dbReference>
<feature type="domain" description="Dockerin" evidence="4">
    <location>
        <begin position="259"/>
        <end position="325"/>
    </location>
</feature>
<dbReference type="CDD" id="cd14256">
    <property type="entry name" value="Dockerin_I"/>
    <property type="match status" value="1"/>
</dbReference>
<organism evidence="5 6">
    <name type="scientific">Candidatus Limousia pullorum</name>
    <dbReference type="NCBI Taxonomy" id="2840860"/>
    <lineage>
        <taxon>Bacteria</taxon>
        <taxon>Bacillati</taxon>
        <taxon>Bacillota</taxon>
        <taxon>Clostridia</taxon>
        <taxon>Eubacteriales</taxon>
        <taxon>Oscillospiraceae</taxon>
        <taxon>Oscillospiraceae incertae sedis</taxon>
        <taxon>Candidatus Limousia</taxon>
    </lineage>
</organism>
<dbReference type="InterPro" id="IPR036439">
    <property type="entry name" value="Dockerin_dom_sf"/>
</dbReference>
<protein>
    <submittedName>
        <fullName evidence="5">D-alanyl-D-alanine carboxypeptidase family protein</fullName>
    </submittedName>
</protein>
<feature type="chain" id="PRO_5039424027" evidence="3">
    <location>
        <begin position="27"/>
        <end position="521"/>
    </location>
</feature>
<dbReference type="InterPro" id="IPR058193">
    <property type="entry name" value="VanY/YodJ_core_dom"/>
</dbReference>
<evidence type="ECO:0000313" key="6">
    <source>
        <dbReference type="Proteomes" id="UP000824118"/>
    </source>
</evidence>
<dbReference type="Gene3D" id="1.10.1330.10">
    <property type="entry name" value="Dockerin domain"/>
    <property type="match status" value="1"/>
</dbReference>
<evidence type="ECO:0000256" key="2">
    <source>
        <dbReference type="SAM" id="MobiDB-lite"/>
    </source>
</evidence>
<keyword evidence="3" id="KW-0732">Signal</keyword>
<dbReference type="InterPro" id="IPR003709">
    <property type="entry name" value="VanY-like_core_dom"/>
</dbReference>
<dbReference type="InterPro" id="IPR052179">
    <property type="entry name" value="DD-CPase-like"/>
</dbReference>
<dbReference type="PANTHER" id="PTHR34385">
    <property type="entry name" value="D-ALANYL-D-ALANINE CARBOXYPEPTIDASE"/>
    <property type="match status" value="1"/>
</dbReference>
<dbReference type="InterPro" id="IPR009045">
    <property type="entry name" value="Zn_M74/Hedgehog-like"/>
</dbReference>
<dbReference type="Pfam" id="PF00404">
    <property type="entry name" value="Dockerin_1"/>
    <property type="match status" value="1"/>
</dbReference>
<gene>
    <name evidence="5" type="ORF">IAD22_06515</name>
</gene>
<dbReference type="InterPro" id="IPR002105">
    <property type="entry name" value="Dockerin_1_rpt"/>
</dbReference>
<dbReference type="PANTHER" id="PTHR34385:SF1">
    <property type="entry name" value="PEPTIDOGLYCAN L-ALANYL-D-GLUTAMATE ENDOPEPTIDASE CWLK"/>
    <property type="match status" value="1"/>
</dbReference>
<dbReference type="GO" id="GO:0004180">
    <property type="term" value="F:carboxypeptidase activity"/>
    <property type="evidence" value="ECO:0007669"/>
    <property type="project" value="UniProtKB-KW"/>
</dbReference>
<comment type="caution">
    <text evidence="5">The sequence shown here is derived from an EMBL/GenBank/DDBJ whole genome shotgun (WGS) entry which is preliminary data.</text>
</comment>
<evidence type="ECO:0000259" key="4">
    <source>
        <dbReference type="PROSITE" id="PS51766"/>
    </source>
</evidence>
<dbReference type="GO" id="GO:0004553">
    <property type="term" value="F:hydrolase activity, hydrolyzing O-glycosyl compounds"/>
    <property type="evidence" value="ECO:0007669"/>
    <property type="project" value="InterPro"/>
</dbReference>
<dbReference type="InterPro" id="IPR016134">
    <property type="entry name" value="Dockerin_dom"/>
</dbReference>
<evidence type="ECO:0000256" key="3">
    <source>
        <dbReference type="SAM" id="SignalP"/>
    </source>
</evidence>
<feature type="signal peptide" evidence="3">
    <location>
        <begin position="1"/>
        <end position="26"/>
    </location>
</feature>
<keyword evidence="5" id="KW-0378">Hydrolase</keyword>
<feature type="region of interest" description="Disordered" evidence="2">
    <location>
        <begin position="33"/>
        <end position="60"/>
    </location>
</feature>
<dbReference type="EMBL" id="DVNG01000096">
    <property type="protein sequence ID" value="HIU50648.1"/>
    <property type="molecule type" value="Genomic_DNA"/>
</dbReference>
<proteinExistence type="predicted"/>
<dbReference type="GO" id="GO:0000272">
    <property type="term" value="P:polysaccharide catabolic process"/>
    <property type="evidence" value="ECO:0007669"/>
    <property type="project" value="InterPro"/>
</dbReference>